<accession>A0A927R6J3</accession>
<keyword evidence="1" id="KW-1133">Transmembrane helix</keyword>
<evidence type="ECO:0000256" key="1">
    <source>
        <dbReference type="SAM" id="Phobius"/>
    </source>
</evidence>
<evidence type="ECO:0008006" key="4">
    <source>
        <dbReference type="Google" id="ProtNLM"/>
    </source>
</evidence>
<keyword evidence="1" id="KW-0812">Transmembrane</keyword>
<dbReference type="Proteomes" id="UP000649753">
    <property type="component" value="Unassembled WGS sequence"/>
</dbReference>
<sequence>MSRPSVPPEPPRSGHRRPPYAVAVLVAAGVVLLQSLLVPLFAGPAANLEPRDLPVVVAGPAPATDALIGKLTAAAPGAFEVIRLPDGTAADQALRDREAYAAFVIGPDGPALHTASGASPTVTALLTQSAGQLSGGQPLRVVDVVPADPDDPRGGGFAAGFLPLALTSMVAGVLLALLVANRTARLAGLVSFGLLAGLAGPVVLQGWLGVLPGDHLANGAAIGLVGLAIAATLSGLGTALGRAGLALGAVLVFLVGNPLSAVTAAPELLPQPWGVVGQWLPVGAGGSLLRSTAFFDGAGAATPLLILVGYAVVGLVLVAVGRARPIGLGPAPAVGTTGSDAGNADLAASRS</sequence>
<dbReference type="RefSeq" id="WP_192766869.1">
    <property type="nucleotide sequence ID" value="NZ_JADBEB010000001.1"/>
</dbReference>
<keyword evidence="3" id="KW-1185">Reference proteome</keyword>
<comment type="caution">
    <text evidence="2">The sequence shown here is derived from an EMBL/GenBank/DDBJ whole genome shotgun (WGS) entry which is preliminary data.</text>
</comment>
<dbReference type="AlphaFoldDB" id="A0A927R6J3"/>
<feature type="transmembrane region" description="Helical" evidence="1">
    <location>
        <begin position="243"/>
        <end position="265"/>
    </location>
</feature>
<feature type="transmembrane region" description="Helical" evidence="1">
    <location>
        <begin position="20"/>
        <end position="42"/>
    </location>
</feature>
<reference evidence="2" key="1">
    <citation type="submission" date="2020-10" db="EMBL/GenBank/DDBJ databases">
        <title>Sequencing the genomes of 1000 actinobacteria strains.</title>
        <authorList>
            <person name="Klenk H.-P."/>
        </authorList>
    </citation>
    <scope>NUCLEOTIDE SEQUENCE</scope>
    <source>
        <strain evidence="2">DSM 46832</strain>
    </source>
</reference>
<feature type="transmembrane region" description="Helical" evidence="1">
    <location>
        <begin position="186"/>
        <end position="204"/>
    </location>
</feature>
<dbReference type="EMBL" id="JADBEB010000001">
    <property type="protein sequence ID" value="MBE1486931.1"/>
    <property type="molecule type" value="Genomic_DNA"/>
</dbReference>
<feature type="transmembrane region" description="Helical" evidence="1">
    <location>
        <begin position="298"/>
        <end position="320"/>
    </location>
</feature>
<organism evidence="2 3">
    <name type="scientific">Plantactinospora soyae</name>
    <dbReference type="NCBI Taxonomy" id="1544732"/>
    <lineage>
        <taxon>Bacteria</taxon>
        <taxon>Bacillati</taxon>
        <taxon>Actinomycetota</taxon>
        <taxon>Actinomycetes</taxon>
        <taxon>Micromonosporales</taxon>
        <taxon>Micromonosporaceae</taxon>
        <taxon>Plantactinospora</taxon>
    </lineage>
</organism>
<evidence type="ECO:0000313" key="2">
    <source>
        <dbReference type="EMBL" id="MBE1486931.1"/>
    </source>
</evidence>
<feature type="transmembrane region" description="Helical" evidence="1">
    <location>
        <begin position="216"/>
        <end position="236"/>
    </location>
</feature>
<proteinExistence type="predicted"/>
<gene>
    <name evidence="2" type="ORF">H4W31_002569</name>
</gene>
<protein>
    <recommendedName>
        <fullName evidence="4">ABC transporter permease</fullName>
    </recommendedName>
</protein>
<name>A0A927R6J3_9ACTN</name>
<evidence type="ECO:0000313" key="3">
    <source>
        <dbReference type="Proteomes" id="UP000649753"/>
    </source>
</evidence>
<feature type="transmembrane region" description="Helical" evidence="1">
    <location>
        <begin position="157"/>
        <end position="179"/>
    </location>
</feature>
<keyword evidence="1" id="KW-0472">Membrane</keyword>